<evidence type="ECO:0000256" key="5">
    <source>
        <dbReference type="ARBA" id="ARBA00022670"/>
    </source>
</evidence>
<dbReference type="GO" id="GO:0065003">
    <property type="term" value="P:protein-containing complex assembly"/>
    <property type="evidence" value="ECO:0007669"/>
    <property type="project" value="UniProtKB-ARBA"/>
</dbReference>
<feature type="domain" description="AAA+ ATPase" evidence="20">
    <location>
        <begin position="313"/>
        <end position="453"/>
    </location>
</feature>
<dbReference type="Gene3D" id="1.20.58.760">
    <property type="entry name" value="Peptidase M41"/>
    <property type="match status" value="1"/>
</dbReference>
<comment type="similarity">
    <text evidence="3">In the C-terminal section; belongs to the peptidase M41 family.</text>
</comment>
<evidence type="ECO:0000256" key="10">
    <source>
        <dbReference type="ARBA" id="ARBA00022833"/>
    </source>
</evidence>
<evidence type="ECO:0000313" key="23">
    <source>
        <dbReference type="Proteomes" id="UP000038830"/>
    </source>
</evidence>
<feature type="transmembrane region" description="Helical" evidence="19">
    <location>
        <begin position="222"/>
        <end position="242"/>
    </location>
</feature>
<comment type="subunit">
    <text evidence="17">Component of the 850 kDa m-AAA protease complex, a heterohexamer composed of YTA12/RCA1 and YTA10/AFG3. Associates with the prohibitin complex, composed of PHB1 and PHB2, inhibiting the activity of the m-AAA protease complex.</text>
</comment>
<dbReference type="EMBL" id="CDQK01000001">
    <property type="protein sequence ID" value="CEP20507.1"/>
    <property type="molecule type" value="Genomic_DNA"/>
</dbReference>
<dbReference type="InterPro" id="IPR003959">
    <property type="entry name" value="ATPase_AAA_core"/>
</dbReference>
<keyword evidence="11" id="KW-0067">ATP-binding</keyword>
<evidence type="ECO:0000256" key="13">
    <source>
        <dbReference type="ARBA" id="ARBA00023049"/>
    </source>
</evidence>
<organism evidence="21 23">
    <name type="scientific">Cyberlindnera jadinii (strain ATCC 18201 / CBS 1600 / BCRC 20928 / JCM 3617 / NBRC 0987 / NRRL Y-1542)</name>
    <name type="common">Torula yeast</name>
    <name type="synonym">Candida utilis</name>
    <dbReference type="NCBI Taxonomy" id="983966"/>
    <lineage>
        <taxon>Eukaryota</taxon>
        <taxon>Fungi</taxon>
        <taxon>Dikarya</taxon>
        <taxon>Ascomycota</taxon>
        <taxon>Saccharomycotina</taxon>
        <taxon>Saccharomycetes</taxon>
        <taxon>Phaffomycetales</taxon>
        <taxon>Phaffomycetaceae</taxon>
        <taxon>Cyberlindnera</taxon>
    </lineage>
</organism>
<evidence type="ECO:0000256" key="3">
    <source>
        <dbReference type="ARBA" id="ARBA00010044"/>
    </source>
</evidence>
<keyword evidence="9" id="KW-0378">Hydrolase</keyword>
<dbReference type="PANTHER" id="PTHR43655:SF2">
    <property type="entry name" value="AFG3 LIKE MATRIX AAA PEPTIDASE SUBUNIT 2, ISOFORM A"/>
    <property type="match status" value="1"/>
</dbReference>
<reference evidence="21" key="1">
    <citation type="submission" date="2014-12" db="EMBL/GenBank/DDBJ databases">
        <authorList>
            <person name="Jaenicke S."/>
        </authorList>
    </citation>
    <scope>NUCLEOTIDE SEQUENCE [LARGE SCALE GENOMIC DNA]</scope>
    <source>
        <strain evidence="21">CBS1600</strain>
    </source>
</reference>
<dbReference type="Pfam" id="PF17862">
    <property type="entry name" value="AAA_lid_3"/>
    <property type="match status" value="1"/>
</dbReference>
<dbReference type="Gene3D" id="3.40.1690.20">
    <property type="match status" value="1"/>
</dbReference>
<evidence type="ECO:0000256" key="1">
    <source>
        <dbReference type="ARBA" id="ARBA00001947"/>
    </source>
</evidence>
<dbReference type="InterPro" id="IPR003593">
    <property type="entry name" value="AAA+_ATPase"/>
</dbReference>
<dbReference type="NCBIfam" id="TIGR01241">
    <property type="entry name" value="FtsH_fam"/>
    <property type="match status" value="1"/>
</dbReference>
<dbReference type="GO" id="GO:0005745">
    <property type="term" value="C:m-AAA complex"/>
    <property type="evidence" value="ECO:0007669"/>
    <property type="project" value="TreeGrafter"/>
</dbReference>
<evidence type="ECO:0000256" key="15">
    <source>
        <dbReference type="ARBA" id="ARBA00023136"/>
    </source>
</evidence>
<accession>A0A0H5BZ67</accession>
<dbReference type="FunFam" id="3.40.50.300:FF:000001">
    <property type="entry name" value="ATP-dependent zinc metalloprotease FtsH"/>
    <property type="match status" value="1"/>
</dbReference>
<comment type="cofactor">
    <cofactor evidence="1">
        <name>Zn(2+)</name>
        <dbReference type="ChEBI" id="CHEBI:29105"/>
    </cofactor>
</comment>
<dbReference type="InterPro" id="IPR050928">
    <property type="entry name" value="ATP-dep_Zn_Metalloprotease"/>
</dbReference>
<dbReference type="Proteomes" id="UP000038830">
    <property type="component" value="Unassembled WGS sequence"/>
</dbReference>
<keyword evidence="13" id="KW-0482">Metalloprotease</keyword>
<dbReference type="OMA" id="YDKQGGG"/>
<dbReference type="GO" id="GO:0004222">
    <property type="term" value="F:metalloendopeptidase activity"/>
    <property type="evidence" value="ECO:0007669"/>
    <property type="project" value="InterPro"/>
</dbReference>
<dbReference type="InterPro" id="IPR027417">
    <property type="entry name" value="P-loop_NTPase"/>
</dbReference>
<dbReference type="FunFam" id="1.20.58.760:FF:000003">
    <property type="entry name" value="AFG3-like AAA ATPase 2"/>
    <property type="match status" value="1"/>
</dbReference>
<dbReference type="SUPFAM" id="SSF52540">
    <property type="entry name" value="P-loop containing nucleoside triphosphate hydrolases"/>
    <property type="match status" value="1"/>
</dbReference>
<dbReference type="GO" id="GO:0030163">
    <property type="term" value="P:protein catabolic process"/>
    <property type="evidence" value="ECO:0007669"/>
    <property type="project" value="UniProtKB-ARBA"/>
</dbReference>
<evidence type="ECO:0000256" key="12">
    <source>
        <dbReference type="ARBA" id="ARBA00022989"/>
    </source>
</evidence>
<sequence length="758" mass="84206">MIGRVLNQRSSAALLRSLQACGKGRVSTFRPRPWTVSPRAFSTTPLTTFKHSSSVFEDKKDKRDDDKADENKAGQEKKGKKGDKKDDKDPFKDMSLSDYFKSKEFLRSVYMTLGFTLFFYFLSPNEANNQNVLTFQEFKSKYLERGLVSKMYVINKYVVEAELRPEAASQIPNGGLFGGKPIVAFTIGSVDVFEEQIDEIQDRLKIPSSERIPVMFVERRSIFSLLAPFLPTMLLLGGLFYMTKKMQGGAGGGGGMSNIFNVGKSKAKLFNQETDIKVKFKDVAGCDEAKEEIMEFVEFLKRPEKYERLGAKIPRGAILSGPPGTGKTLLAKATAGEAGVPFLSVSGSEFVEMFVGVGASRVRDLFKTARKMAPAIIFVDEIDAIGKERGKSNMSGGNDEREATLNQLLVEMDGFESSDHIVVLAGTNRPDVLDPALMRPGRFDRHISIDRPDIEGRKAIYKVHLHKLKLKINENGIAKEANEELAGRLAALTPGFSGADIANACNEAALTAARLGDEFVELKHFEQAIERVIAGLEKKSKVLSPDEKRIVAYHEAGHAICGWYLRWADPLLKVSIIPRGQGALGYAQYLPPDQYLLSVDQFMDRMTMALGGRVSEEIHFKSVTSGAHDDFKKVTNIAESMVTTLGMSKKIGYISYDTDGQGGFQIQKPYSEKTSRTIDLEKRRIIDECYDRCKQLLIEKSDDVEKVAQLLLKKEVLTRDDMISLLGPRQWSENAEFEKYLNNGLKSDGSGAEDVAPA</sequence>
<keyword evidence="14" id="KW-0496">Mitochondrion</keyword>
<evidence type="ECO:0000313" key="22">
    <source>
        <dbReference type="EMBL" id="ODV75796.1"/>
    </source>
</evidence>
<dbReference type="InterPro" id="IPR005936">
    <property type="entry name" value="FtsH"/>
</dbReference>
<evidence type="ECO:0000256" key="17">
    <source>
        <dbReference type="ARBA" id="ARBA00065348"/>
    </source>
</evidence>
<dbReference type="GO" id="GO:0140567">
    <property type="term" value="F:membrane protein dislocase activity"/>
    <property type="evidence" value="ECO:0007669"/>
    <property type="project" value="UniProtKB-ARBA"/>
</dbReference>
<feature type="region of interest" description="Disordered" evidence="18">
    <location>
        <begin position="57"/>
        <end position="88"/>
    </location>
</feature>
<dbReference type="GO" id="GO:0016887">
    <property type="term" value="F:ATP hydrolysis activity"/>
    <property type="evidence" value="ECO:0007669"/>
    <property type="project" value="InterPro"/>
</dbReference>
<keyword evidence="8" id="KW-0547">Nucleotide-binding</keyword>
<dbReference type="PANTHER" id="PTHR43655">
    <property type="entry name" value="ATP-DEPENDENT PROTEASE"/>
    <property type="match status" value="1"/>
</dbReference>
<comment type="catalytic activity">
    <reaction evidence="16">
        <text>ATP + H2O = ADP + phosphate + H(+)</text>
        <dbReference type="Rhea" id="RHEA:13065"/>
        <dbReference type="ChEBI" id="CHEBI:15377"/>
        <dbReference type="ChEBI" id="CHEBI:15378"/>
        <dbReference type="ChEBI" id="CHEBI:30616"/>
        <dbReference type="ChEBI" id="CHEBI:43474"/>
        <dbReference type="ChEBI" id="CHEBI:456216"/>
    </reaction>
    <physiologicalReaction direction="left-to-right" evidence="16">
        <dbReference type="Rhea" id="RHEA:13066"/>
    </physiologicalReaction>
</comment>
<reference evidence="23" key="2">
    <citation type="journal article" date="2015" name="J. Biotechnol.">
        <title>The structure of the Cyberlindnera jadinii genome and its relation to Candida utilis analyzed by the occurrence of single nucleotide polymorphisms.</title>
        <authorList>
            <person name="Rupp O."/>
            <person name="Brinkrolf K."/>
            <person name="Buerth C."/>
            <person name="Kunigo M."/>
            <person name="Schneider J."/>
            <person name="Jaenicke S."/>
            <person name="Goesmann A."/>
            <person name="Puehler A."/>
            <person name="Jaeger K.-E."/>
            <person name="Ernst J.F."/>
        </authorList>
    </citation>
    <scope>NUCLEOTIDE SEQUENCE [LARGE SCALE GENOMIC DNA]</scope>
    <source>
        <strain evidence="23">ATCC 18201 / CBS 1600 / BCRC 20928 / JCM 3617 / NBRC 0987 / NRRL Y-1542</strain>
    </source>
</reference>
<keyword evidence="6 19" id="KW-0812">Transmembrane</keyword>
<dbReference type="Proteomes" id="UP000094389">
    <property type="component" value="Unassembled WGS sequence"/>
</dbReference>
<gene>
    <name evidence="21" type="primary">RCA1</name>
    <name evidence="21" type="ORF">BN1211_0391</name>
    <name evidence="22" type="ORF">CYBJADRAFT_165205</name>
</gene>
<dbReference type="GO" id="GO:0008270">
    <property type="term" value="F:zinc ion binding"/>
    <property type="evidence" value="ECO:0007669"/>
    <property type="project" value="InterPro"/>
</dbReference>
<proteinExistence type="inferred from homology"/>
<accession>A0A1E4S8F7</accession>
<dbReference type="GO" id="GO:0097002">
    <property type="term" value="C:mitochondrial inner boundary membrane"/>
    <property type="evidence" value="ECO:0007669"/>
    <property type="project" value="UniProtKB-ARBA"/>
</dbReference>
<dbReference type="InterPro" id="IPR000642">
    <property type="entry name" value="Peptidase_M41"/>
</dbReference>
<keyword evidence="7" id="KW-0479">Metal-binding</keyword>
<evidence type="ECO:0000256" key="19">
    <source>
        <dbReference type="SAM" id="Phobius"/>
    </source>
</evidence>
<evidence type="ECO:0000256" key="2">
    <source>
        <dbReference type="ARBA" id="ARBA00004225"/>
    </source>
</evidence>
<comment type="similarity">
    <text evidence="4">In the N-terminal section; belongs to the AAA ATPase family.</text>
</comment>
<dbReference type="InterPro" id="IPR037219">
    <property type="entry name" value="Peptidase_M41-like"/>
</dbReference>
<evidence type="ECO:0000256" key="11">
    <source>
        <dbReference type="ARBA" id="ARBA00022840"/>
    </source>
</evidence>
<evidence type="ECO:0000256" key="7">
    <source>
        <dbReference type="ARBA" id="ARBA00022723"/>
    </source>
</evidence>
<evidence type="ECO:0000256" key="9">
    <source>
        <dbReference type="ARBA" id="ARBA00022801"/>
    </source>
</evidence>
<dbReference type="SMART" id="SM00382">
    <property type="entry name" value="AAA"/>
    <property type="match status" value="1"/>
</dbReference>
<evidence type="ECO:0000259" key="20">
    <source>
        <dbReference type="SMART" id="SM00382"/>
    </source>
</evidence>
<evidence type="ECO:0000256" key="6">
    <source>
        <dbReference type="ARBA" id="ARBA00022692"/>
    </source>
</evidence>
<keyword evidence="15 19" id="KW-0472">Membrane</keyword>
<protein>
    <submittedName>
        <fullName evidence="22">ATP-dependent metallopeptidase Hfl</fullName>
    </submittedName>
    <submittedName>
        <fullName evidence="21">RCA1 protein</fullName>
    </submittedName>
</protein>
<evidence type="ECO:0000256" key="14">
    <source>
        <dbReference type="ARBA" id="ARBA00023128"/>
    </source>
</evidence>
<evidence type="ECO:0000256" key="16">
    <source>
        <dbReference type="ARBA" id="ARBA00048778"/>
    </source>
</evidence>
<dbReference type="GO" id="GO:0034982">
    <property type="term" value="P:mitochondrial protein processing"/>
    <property type="evidence" value="ECO:0007669"/>
    <property type="project" value="TreeGrafter"/>
</dbReference>
<dbReference type="FunFam" id="1.10.8.60:FF:000019">
    <property type="entry name" value="AFG3-like AAA ATPase 2"/>
    <property type="match status" value="1"/>
</dbReference>
<dbReference type="Pfam" id="PF01434">
    <property type="entry name" value="Peptidase_M41"/>
    <property type="match status" value="1"/>
</dbReference>
<dbReference type="CDD" id="cd19501">
    <property type="entry name" value="RecA-like_FtsH"/>
    <property type="match status" value="1"/>
</dbReference>
<dbReference type="GO" id="GO:0005524">
    <property type="term" value="F:ATP binding"/>
    <property type="evidence" value="ECO:0007669"/>
    <property type="project" value="UniProtKB-KW"/>
</dbReference>
<dbReference type="OrthoDB" id="1413014at2759"/>
<keyword evidence="5" id="KW-0645">Protease</keyword>
<dbReference type="Pfam" id="PF06480">
    <property type="entry name" value="FtsH_ext"/>
    <property type="match status" value="1"/>
</dbReference>
<dbReference type="SUPFAM" id="SSF140990">
    <property type="entry name" value="FtsH protease domain-like"/>
    <property type="match status" value="1"/>
</dbReference>
<evidence type="ECO:0000256" key="18">
    <source>
        <dbReference type="SAM" id="MobiDB-lite"/>
    </source>
</evidence>
<dbReference type="EMBL" id="KV453925">
    <property type="protein sequence ID" value="ODV75796.1"/>
    <property type="molecule type" value="Genomic_DNA"/>
</dbReference>
<dbReference type="GO" id="GO:0006465">
    <property type="term" value="P:signal peptide processing"/>
    <property type="evidence" value="ECO:0007669"/>
    <property type="project" value="UniProtKB-ARBA"/>
</dbReference>
<dbReference type="PROSITE" id="PS00674">
    <property type="entry name" value="AAA"/>
    <property type="match status" value="1"/>
</dbReference>
<name>A0A0H5BZ67_CYBJN</name>
<evidence type="ECO:0000256" key="8">
    <source>
        <dbReference type="ARBA" id="ARBA00022741"/>
    </source>
</evidence>
<reference evidence="22 24" key="3">
    <citation type="journal article" date="2016" name="Proc. Natl. Acad. Sci. U.S.A.">
        <title>Comparative genomics of biotechnologically important yeasts.</title>
        <authorList>
            <person name="Riley R."/>
            <person name="Haridas S."/>
            <person name="Wolfe K.H."/>
            <person name="Lopes M.R."/>
            <person name="Hittinger C.T."/>
            <person name="Goeker M."/>
            <person name="Salamov A.A."/>
            <person name="Wisecaver J.H."/>
            <person name="Long T.M."/>
            <person name="Calvey C.H."/>
            <person name="Aerts A.L."/>
            <person name="Barry K.W."/>
            <person name="Choi C."/>
            <person name="Clum A."/>
            <person name="Coughlan A.Y."/>
            <person name="Deshpande S."/>
            <person name="Douglass A.P."/>
            <person name="Hanson S.J."/>
            <person name="Klenk H.-P."/>
            <person name="LaButti K.M."/>
            <person name="Lapidus A."/>
            <person name="Lindquist E.A."/>
            <person name="Lipzen A.M."/>
            <person name="Meier-Kolthoff J.P."/>
            <person name="Ohm R.A."/>
            <person name="Otillar R.P."/>
            <person name="Pangilinan J.L."/>
            <person name="Peng Y."/>
            <person name="Rokas A."/>
            <person name="Rosa C.A."/>
            <person name="Scheuner C."/>
            <person name="Sibirny A.A."/>
            <person name="Slot J.C."/>
            <person name="Stielow J.B."/>
            <person name="Sun H."/>
            <person name="Kurtzman C.P."/>
            <person name="Blackwell M."/>
            <person name="Grigoriev I.V."/>
            <person name="Jeffries T.W."/>
        </authorList>
    </citation>
    <scope>NUCLEOTIDE SEQUENCE [LARGE SCALE GENOMIC DNA]</scope>
    <source>
        <strain evidence="24">ATCC 18201 / CBS 1600 / BCRC 20928 / JCM 3617 / NBRC 0987 / NRRL Y-1542</strain>
        <strain evidence="22">NRRL Y-1542</strain>
    </source>
</reference>
<dbReference type="GO" id="GO:0004176">
    <property type="term" value="F:ATP-dependent peptidase activity"/>
    <property type="evidence" value="ECO:0007669"/>
    <property type="project" value="InterPro"/>
</dbReference>
<evidence type="ECO:0000313" key="21">
    <source>
        <dbReference type="EMBL" id="CEP20507.1"/>
    </source>
</evidence>
<dbReference type="STRING" id="983966.A0A0H5BZ67"/>
<comment type="subcellular location">
    <subcellularLocation>
        <location evidence="2">Mitochondrion membrane</location>
        <topology evidence="2">Multi-pass membrane protein</topology>
    </subcellularLocation>
</comment>
<dbReference type="Pfam" id="PF00004">
    <property type="entry name" value="AAA"/>
    <property type="match status" value="1"/>
</dbReference>
<dbReference type="Gene3D" id="3.40.50.300">
    <property type="entry name" value="P-loop containing nucleotide triphosphate hydrolases"/>
    <property type="match status" value="1"/>
</dbReference>
<dbReference type="AlphaFoldDB" id="A0A0H5BZ67"/>
<keyword evidence="24" id="KW-1185">Reference proteome</keyword>
<dbReference type="Gene3D" id="1.10.8.60">
    <property type="match status" value="1"/>
</dbReference>
<dbReference type="InterPro" id="IPR011546">
    <property type="entry name" value="Pept_M41_FtsH_extracell"/>
</dbReference>
<evidence type="ECO:0000256" key="4">
    <source>
        <dbReference type="ARBA" id="ARBA00010550"/>
    </source>
</evidence>
<evidence type="ECO:0000313" key="24">
    <source>
        <dbReference type="Proteomes" id="UP000094389"/>
    </source>
</evidence>
<keyword evidence="12 19" id="KW-1133">Transmembrane helix</keyword>
<dbReference type="InterPro" id="IPR041569">
    <property type="entry name" value="AAA_lid_3"/>
</dbReference>
<dbReference type="HAMAP" id="MF_01458">
    <property type="entry name" value="FtsH"/>
    <property type="match status" value="1"/>
</dbReference>
<keyword evidence="10" id="KW-0862">Zinc</keyword>
<dbReference type="InterPro" id="IPR003960">
    <property type="entry name" value="ATPase_AAA_CS"/>
</dbReference>